<reference evidence="1 2" key="1">
    <citation type="journal article" date="2019" name="G3 (Bethesda)">
        <title>Sequencing of a Wild Apple (Malus baccata) Genome Unravels the Differences Between Cultivated and Wild Apple Species Regarding Disease Resistance and Cold Tolerance.</title>
        <authorList>
            <person name="Chen X."/>
        </authorList>
    </citation>
    <scope>NUCLEOTIDE SEQUENCE [LARGE SCALE GENOMIC DNA]</scope>
    <source>
        <strain evidence="2">cv. Shandingzi</strain>
        <tissue evidence="1">Leaves</tissue>
    </source>
</reference>
<evidence type="ECO:0000313" key="2">
    <source>
        <dbReference type="Proteomes" id="UP000315295"/>
    </source>
</evidence>
<proteinExistence type="predicted"/>
<name>A0A540NQW9_MALBA</name>
<gene>
    <name evidence="1" type="ORF">C1H46_001005</name>
</gene>
<comment type="caution">
    <text evidence="1">The sequence shown here is derived from an EMBL/GenBank/DDBJ whole genome shotgun (WGS) entry which is preliminary data.</text>
</comment>
<dbReference type="AlphaFoldDB" id="A0A540NQW9"/>
<protein>
    <submittedName>
        <fullName evidence="1">Uncharacterized protein</fullName>
    </submittedName>
</protein>
<keyword evidence="2" id="KW-1185">Reference proteome</keyword>
<dbReference type="Proteomes" id="UP000315295">
    <property type="component" value="Unassembled WGS sequence"/>
</dbReference>
<organism evidence="1 2">
    <name type="scientific">Malus baccata</name>
    <name type="common">Siberian crab apple</name>
    <name type="synonym">Pyrus baccata</name>
    <dbReference type="NCBI Taxonomy" id="106549"/>
    <lineage>
        <taxon>Eukaryota</taxon>
        <taxon>Viridiplantae</taxon>
        <taxon>Streptophyta</taxon>
        <taxon>Embryophyta</taxon>
        <taxon>Tracheophyta</taxon>
        <taxon>Spermatophyta</taxon>
        <taxon>Magnoliopsida</taxon>
        <taxon>eudicotyledons</taxon>
        <taxon>Gunneridae</taxon>
        <taxon>Pentapetalae</taxon>
        <taxon>rosids</taxon>
        <taxon>fabids</taxon>
        <taxon>Rosales</taxon>
        <taxon>Rosaceae</taxon>
        <taxon>Amygdaloideae</taxon>
        <taxon>Maleae</taxon>
        <taxon>Malus</taxon>
    </lineage>
</organism>
<accession>A0A540NQW9</accession>
<evidence type="ECO:0000313" key="1">
    <source>
        <dbReference type="EMBL" id="TQE13438.1"/>
    </source>
</evidence>
<sequence>MGFKSYVGTMQVLSVNDRDCASVRSTGHLFVIRLKGGDLKTFYFLCGSTLQSMAKKIEHALSSTA</sequence>
<dbReference type="EMBL" id="VIEB01000011">
    <property type="protein sequence ID" value="TQE13438.1"/>
    <property type="molecule type" value="Genomic_DNA"/>
</dbReference>